<evidence type="ECO:0000313" key="2">
    <source>
        <dbReference type="EMBL" id="PWJ30675.1"/>
    </source>
</evidence>
<dbReference type="GO" id="GO:0005886">
    <property type="term" value="C:plasma membrane"/>
    <property type="evidence" value="ECO:0007669"/>
    <property type="project" value="TreeGrafter"/>
</dbReference>
<dbReference type="Gene3D" id="3.10.450.50">
    <property type="match status" value="1"/>
</dbReference>
<dbReference type="GO" id="GO:0052621">
    <property type="term" value="F:diguanylate cyclase activity"/>
    <property type="evidence" value="ECO:0007669"/>
    <property type="project" value="TreeGrafter"/>
</dbReference>
<dbReference type="Pfam" id="PF00990">
    <property type="entry name" value="GGDEF"/>
    <property type="match status" value="1"/>
</dbReference>
<dbReference type="PROSITE" id="PS50887">
    <property type="entry name" value="GGDEF"/>
    <property type="match status" value="1"/>
</dbReference>
<protein>
    <submittedName>
        <fullName evidence="2">Diguanylate cyclase (GGDEF)-like protein</fullName>
    </submittedName>
</protein>
<dbReference type="InterPro" id="IPR000160">
    <property type="entry name" value="GGDEF_dom"/>
</dbReference>
<dbReference type="PANTHER" id="PTHR45138:SF9">
    <property type="entry name" value="DIGUANYLATE CYCLASE DGCM-RELATED"/>
    <property type="match status" value="1"/>
</dbReference>
<dbReference type="NCBIfam" id="TIGR00254">
    <property type="entry name" value="GGDEF"/>
    <property type="match status" value="1"/>
</dbReference>
<comment type="caution">
    <text evidence="2">The sequence shown here is derived from an EMBL/GenBank/DDBJ whole genome shotgun (WGS) entry which is preliminary data.</text>
</comment>
<dbReference type="SUPFAM" id="SSF54427">
    <property type="entry name" value="NTF2-like"/>
    <property type="match status" value="1"/>
</dbReference>
<keyword evidence="3" id="KW-1185">Reference proteome</keyword>
<dbReference type="Gene3D" id="3.30.70.270">
    <property type="match status" value="1"/>
</dbReference>
<dbReference type="AlphaFoldDB" id="A0A2Y9BBF0"/>
<dbReference type="InterPro" id="IPR050469">
    <property type="entry name" value="Diguanylate_Cyclase"/>
</dbReference>
<dbReference type="PANTHER" id="PTHR45138">
    <property type="entry name" value="REGULATORY COMPONENTS OF SENSORY TRANSDUCTION SYSTEM"/>
    <property type="match status" value="1"/>
</dbReference>
<dbReference type="Pfam" id="PF13474">
    <property type="entry name" value="SnoaL_3"/>
    <property type="match status" value="1"/>
</dbReference>
<dbReference type="Gene3D" id="3.30.450.20">
    <property type="entry name" value="PAS domain"/>
    <property type="match status" value="1"/>
</dbReference>
<proteinExistence type="predicted"/>
<reference evidence="2 3" key="1">
    <citation type="submission" date="2018-05" db="EMBL/GenBank/DDBJ databases">
        <title>The Hungate 1000. A catalogue of reference genomes from the rumen microbiome.</title>
        <authorList>
            <person name="Kelly W."/>
        </authorList>
    </citation>
    <scope>NUCLEOTIDE SEQUENCE [LARGE SCALE GENOMIC DNA]</scope>
    <source>
        <strain evidence="2 3">NLAE-zl-C242</strain>
    </source>
</reference>
<dbReference type="SMART" id="SM00267">
    <property type="entry name" value="GGDEF"/>
    <property type="match status" value="1"/>
</dbReference>
<evidence type="ECO:0000313" key="3">
    <source>
        <dbReference type="Proteomes" id="UP000245845"/>
    </source>
</evidence>
<name>A0A2Y9BBF0_9FIRM</name>
<evidence type="ECO:0000259" key="1">
    <source>
        <dbReference type="PROSITE" id="PS50887"/>
    </source>
</evidence>
<sequence>MDIDKGGKHMTEEDRIKEVLYKFEDGGLISKDLDSVLECLSDSIVGIGIGEQGFVTSKYDVTKVFLDGQKNENEVSHTLDFGRIEIRMLREDIAVLCADVIVTAKCHEKVTKSRFSQSLTLMKEEKDWKICCLHASAPVVTEENIEAYPLRFAEKTLKTLREKIGGEVYAVEEQYRMAVLSDTIAFYIINFSKNIYEKCQLNCEICAYVEEGSNYERFAIEYIAEYVKEEDREAYLECFLMKNINKAFQNKEQEVKLEYRMLNGQEGTYIWVVTIIRLITDIVTGEKKGIMYVKNINDSKRREIAMQERAEYDTSLKIYNKDTFIQSVEGLLNQKEGIFIMLDIDNFKDINDTFGHPFGDKVLIRIAELLKASFPETAVIGRLGGDEFGIFLQEVHSREQIKRYIRQLNDHISGFMSESGKSGKVSFSVGIAPSKGKSFPYFYKDADAALYASKHGGKNRISFYEN</sequence>
<dbReference type="Proteomes" id="UP000245845">
    <property type="component" value="Unassembled WGS sequence"/>
</dbReference>
<dbReference type="InterPro" id="IPR029787">
    <property type="entry name" value="Nucleotide_cyclase"/>
</dbReference>
<feature type="domain" description="GGDEF" evidence="1">
    <location>
        <begin position="335"/>
        <end position="466"/>
    </location>
</feature>
<accession>A0A2Y9BBF0</accession>
<organism evidence="2 3">
    <name type="scientific">Faecalicatena orotica</name>
    <dbReference type="NCBI Taxonomy" id="1544"/>
    <lineage>
        <taxon>Bacteria</taxon>
        <taxon>Bacillati</taxon>
        <taxon>Bacillota</taxon>
        <taxon>Clostridia</taxon>
        <taxon>Lachnospirales</taxon>
        <taxon>Lachnospiraceae</taxon>
        <taxon>Faecalicatena</taxon>
    </lineage>
</organism>
<dbReference type="GO" id="GO:0043709">
    <property type="term" value="P:cell adhesion involved in single-species biofilm formation"/>
    <property type="evidence" value="ECO:0007669"/>
    <property type="project" value="TreeGrafter"/>
</dbReference>
<gene>
    <name evidence="2" type="ORF">A8806_10379</name>
</gene>
<dbReference type="EMBL" id="QGDL01000003">
    <property type="protein sequence ID" value="PWJ30675.1"/>
    <property type="molecule type" value="Genomic_DNA"/>
</dbReference>
<dbReference type="InterPro" id="IPR037401">
    <property type="entry name" value="SnoaL-like"/>
</dbReference>
<dbReference type="SUPFAM" id="SSF55073">
    <property type="entry name" value="Nucleotide cyclase"/>
    <property type="match status" value="1"/>
</dbReference>
<dbReference type="InterPro" id="IPR043128">
    <property type="entry name" value="Rev_trsase/Diguanyl_cyclase"/>
</dbReference>
<dbReference type="CDD" id="cd01949">
    <property type="entry name" value="GGDEF"/>
    <property type="match status" value="1"/>
</dbReference>
<dbReference type="GO" id="GO:1902201">
    <property type="term" value="P:negative regulation of bacterial-type flagellum-dependent cell motility"/>
    <property type="evidence" value="ECO:0007669"/>
    <property type="project" value="TreeGrafter"/>
</dbReference>
<dbReference type="InterPro" id="IPR032710">
    <property type="entry name" value="NTF2-like_dom_sf"/>
</dbReference>